<organism evidence="2">
    <name type="scientific">Rosellinia necatrix</name>
    <name type="common">White root-rot fungus</name>
    <dbReference type="NCBI Taxonomy" id="77044"/>
    <lineage>
        <taxon>Eukaryota</taxon>
        <taxon>Fungi</taxon>
        <taxon>Dikarya</taxon>
        <taxon>Ascomycota</taxon>
        <taxon>Pezizomycotina</taxon>
        <taxon>Sordariomycetes</taxon>
        <taxon>Xylariomycetidae</taxon>
        <taxon>Xylariales</taxon>
        <taxon>Xylariaceae</taxon>
        <taxon>Rosellinia</taxon>
    </lineage>
</organism>
<proteinExistence type="predicted"/>
<protein>
    <submittedName>
        <fullName evidence="2">Uncharacterized protein</fullName>
    </submittedName>
</protein>
<dbReference type="Proteomes" id="UP000054516">
    <property type="component" value="Unassembled WGS sequence"/>
</dbReference>
<feature type="compositionally biased region" description="Polar residues" evidence="1">
    <location>
        <begin position="209"/>
        <end position="230"/>
    </location>
</feature>
<feature type="region of interest" description="Disordered" evidence="1">
    <location>
        <begin position="174"/>
        <end position="233"/>
    </location>
</feature>
<evidence type="ECO:0000313" key="2">
    <source>
        <dbReference type="EMBL" id="GAP92682.1"/>
    </source>
</evidence>
<evidence type="ECO:0000313" key="3">
    <source>
        <dbReference type="Proteomes" id="UP000054516"/>
    </source>
</evidence>
<name>A0A1W2TVL2_ROSNE</name>
<reference evidence="2" key="1">
    <citation type="submission" date="2016-03" db="EMBL/GenBank/DDBJ databases">
        <title>Draft genome sequence of Rosellinia necatrix.</title>
        <authorList>
            <person name="Kanematsu S."/>
        </authorList>
    </citation>
    <scope>NUCLEOTIDE SEQUENCE [LARGE SCALE GENOMIC DNA]</scope>
    <source>
        <strain evidence="2">W97</strain>
    </source>
</reference>
<dbReference type="OrthoDB" id="409136at2759"/>
<dbReference type="STRING" id="77044.A0A1W2TVL2"/>
<keyword evidence="3" id="KW-1185">Reference proteome</keyword>
<accession>A0A1W2TVL2</accession>
<feature type="compositionally biased region" description="Basic and acidic residues" evidence="1">
    <location>
        <begin position="67"/>
        <end position="81"/>
    </location>
</feature>
<sequence>MLCCTDKKARDLAEATIRESGLLANYEGFGLGAAMLPLEHPTPVRRLSPGGRDHGFVTAGVGSDTCDPTKHSKMDTPDPDKPPPLIIDSLGALAGSSISSNREVVCASSADPWLGRRISCPAGPPKTLHRYATAGVAIKVGGSYYQLTAGHLFTEAMDTPQAESSLTIFDECHFDGQSTDDEHDSDHELEMMGRGSETPEDSLSGGGSPSDTANESNDSYDTSIPSNQPHEFSGLNIRENNVLYTYGTQNYVQTKPTFPYAPGSNPQYVVGYLPQGRPAHPLLDYAMIAIPAEAVKNLGNNINASYLSPPVTAIATAVWNKELEIIVVTNCIIIRGTLMPGKVAYRGSHARQFVGLLQIVLQQELFEGDCGSAVLGASSGRFCGHIVMGVSGTKVAYIVPSPDIFADIVSRTNKPVSIATAGHRHSMTRHIHLGMYGQSGSRFNYSPEMSTTSGAMSTIASLPYSHLGSAAAKRAKSTLLSEAANYQGRTDVVSLDDSNGWVHYLSVEVENIVNGSIKGYIQGVEEVKKSRRETPDI</sequence>
<evidence type="ECO:0000256" key="1">
    <source>
        <dbReference type="SAM" id="MobiDB-lite"/>
    </source>
</evidence>
<feature type="region of interest" description="Disordered" evidence="1">
    <location>
        <begin position="60"/>
        <end position="82"/>
    </location>
</feature>
<dbReference type="AlphaFoldDB" id="A0A1W2TVL2"/>
<dbReference type="EMBL" id="DF977541">
    <property type="protein sequence ID" value="GAP92682.1"/>
    <property type="molecule type" value="Genomic_DNA"/>
</dbReference>
<gene>
    <name evidence="2" type="ORF">SAMD00023353_9600320</name>
</gene>